<evidence type="ECO:0000256" key="11">
    <source>
        <dbReference type="ARBA" id="ARBA00023049"/>
    </source>
</evidence>
<keyword evidence="10" id="KW-0809">Transit peptide</keyword>
<dbReference type="PANTHER" id="PTHR23076">
    <property type="entry name" value="METALLOPROTEASE M41 FTSH"/>
    <property type="match status" value="1"/>
</dbReference>
<keyword evidence="8" id="KW-0862">Zinc</keyword>
<dbReference type="GO" id="GO:0016887">
    <property type="term" value="F:ATP hydrolysis activity"/>
    <property type="evidence" value="ECO:0007669"/>
    <property type="project" value="InterPro"/>
</dbReference>
<reference evidence="13 14" key="1">
    <citation type="submission" date="2024-01" db="EMBL/GenBank/DDBJ databases">
        <authorList>
            <person name="Waweru B."/>
        </authorList>
    </citation>
    <scope>NUCLEOTIDE SEQUENCE [LARGE SCALE GENOMIC DNA]</scope>
</reference>
<keyword evidence="7" id="KW-0378">Hydrolase</keyword>
<dbReference type="PANTHER" id="PTHR23076:SF118">
    <property type="entry name" value="ATP-DEPENDENT ZINC METALLOPROTEASE FTSH 6, CHLOROPLASTIC"/>
    <property type="match status" value="1"/>
</dbReference>
<proteinExistence type="inferred from homology"/>
<dbReference type="GO" id="GO:0046872">
    <property type="term" value="F:metal ion binding"/>
    <property type="evidence" value="ECO:0007669"/>
    <property type="project" value="UniProtKB-KW"/>
</dbReference>
<evidence type="ECO:0000256" key="3">
    <source>
        <dbReference type="ARBA" id="ARBA00010550"/>
    </source>
</evidence>
<name>A0AAV1R2K1_9ROSI</name>
<evidence type="ECO:0000256" key="7">
    <source>
        <dbReference type="ARBA" id="ARBA00022801"/>
    </source>
</evidence>
<dbReference type="Gene3D" id="3.40.50.300">
    <property type="entry name" value="P-loop containing nucleotide triphosphate hydrolases"/>
    <property type="match status" value="1"/>
</dbReference>
<accession>A0AAV1R2K1</accession>
<comment type="similarity">
    <text evidence="3">In the N-terminal section; belongs to the AAA ATPase family.</text>
</comment>
<evidence type="ECO:0000256" key="9">
    <source>
        <dbReference type="ARBA" id="ARBA00022840"/>
    </source>
</evidence>
<dbReference type="SUPFAM" id="SSF52540">
    <property type="entry name" value="P-loop containing nucleoside triphosphate hydrolases"/>
    <property type="match status" value="1"/>
</dbReference>
<dbReference type="InterPro" id="IPR027417">
    <property type="entry name" value="P-loop_NTPase"/>
</dbReference>
<evidence type="ECO:0000256" key="2">
    <source>
        <dbReference type="ARBA" id="ARBA00010044"/>
    </source>
</evidence>
<dbReference type="PRINTS" id="PR00830">
    <property type="entry name" value="ENDOLAPTASE"/>
</dbReference>
<dbReference type="GO" id="GO:0006508">
    <property type="term" value="P:proteolysis"/>
    <property type="evidence" value="ECO:0007669"/>
    <property type="project" value="UniProtKB-KW"/>
</dbReference>
<keyword evidence="4" id="KW-0645">Protease</keyword>
<dbReference type="Proteomes" id="UP001314170">
    <property type="component" value="Unassembled WGS sequence"/>
</dbReference>
<dbReference type="GO" id="GO:0009535">
    <property type="term" value="C:chloroplast thylakoid membrane"/>
    <property type="evidence" value="ECO:0007669"/>
    <property type="project" value="TreeGrafter"/>
</dbReference>
<evidence type="ECO:0000256" key="10">
    <source>
        <dbReference type="ARBA" id="ARBA00022946"/>
    </source>
</evidence>
<protein>
    <recommendedName>
        <fullName evidence="12">AAA+ ATPase domain-containing protein</fullName>
    </recommendedName>
</protein>
<dbReference type="EMBL" id="CAWUPB010000892">
    <property type="protein sequence ID" value="CAK7327976.1"/>
    <property type="molecule type" value="Genomic_DNA"/>
</dbReference>
<evidence type="ECO:0000256" key="1">
    <source>
        <dbReference type="ARBA" id="ARBA00001947"/>
    </source>
</evidence>
<gene>
    <name evidence="13" type="ORF">DCAF_LOCUS5694</name>
</gene>
<dbReference type="Pfam" id="PF01434">
    <property type="entry name" value="Peptidase_M41"/>
    <property type="match status" value="1"/>
</dbReference>
<keyword evidence="14" id="KW-1185">Reference proteome</keyword>
<evidence type="ECO:0000256" key="4">
    <source>
        <dbReference type="ARBA" id="ARBA00022670"/>
    </source>
</evidence>
<keyword evidence="6" id="KW-0547">Nucleotide-binding</keyword>
<evidence type="ECO:0000313" key="13">
    <source>
        <dbReference type="EMBL" id="CAK7327976.1"/>
    </source>
</evidence>
<sequence length="417" mass="45272">MEPNTGVTFDDVAGIDEAKQDFQEIVEFLKTPAKFTAASAKIPKDVLLVGPPGTGKTLLAKAIAGEAKVPFFSLSGSEFIEMFVGLGASRVRDLFNKAKANSPCLVFIDEIDSVGRQRGTRIGGGNDERERTLNQLLTEMDSFSGNSGVVVIAAPNRPEILDSALLRPGRFDRQVTVGLPDDSVVQTSAILDGRRGKVKITLKEIDDSIDRSVAGMEGTKMTDGKSKTFVAYHEVGHPVCTKTLTPGHDLVQKVTLIPRGQARGLTWFTPGEDPTLISKQQLFPRIVGGLGGRAAEEVTFGESEITTGSAGDLQQITQIARQMVTMLGMSEIGPWALTDPAVQCSDVVLRKLAKNSIAYEIAKEHIRSNRDAIDKLVEVLLEKETLSRDEFRAILSEFADLHVDEIDRTPVRELINA</sequence>
<keyword evidence="9" id="KW-0067">ATP-binding</keyword>
<keyword evidence="5" id="KW-0479">Metal-binding</keyword>
<dbReference type="InterPro" id="IPR003959">
    <property type="entry name" value="ATPase_AAA_core"/>
</dbReference>
<comment type="cofactor">
    <cofactor evidence="1">
        <name>Zn(2+)</name>
        <dbReference type="ChEBI" id="CHEBI:29105"/>
    </cofactor>
</comment>
<evidence type="ECO:0000256" key="5">
    <source>
        <dbReference type="ARBA" id="ARBA00022723"/>
    </source>
</evidence>
<dbReference type="InterPro" id="IPR037219">
    <property type="entry name" value="Peptidase_M41-like"/>
</dbReference>
<dbReference type="AlphaFoldDB" id="A0AAV1R2K1"/>
<evidence type="ECO:0000256" key="8">
    <source>
        <dbReference type="ARBA" id="ARBA00022833"/>
    </source>
</evidence>
<dbReference type="InterPro" id="IPR000642">
    <property type="entry name" value="Peptidase_M41"/>
</dbReference>
<keyword evidence="11" id="KW-0482">Metalloprotease</keyword>
<comment type="similarity">
    <text evidence="2">In the C-terminal section; belongs to the peptidase M41 family.</text>
</comment>
<dbReference type="InterPro" id="IPR003593">
    <property type="entry name" value="AAA+_ATPase"/>
</dbReference>
<dbReference type="GO" id="GO:0004176">
    <property type="term" value="F:ATP-dependent peptidase activity"/>
    <property type="evidence" value="ECO:0007669"/>
    <property type="project" value="InterPro"/>
</dbReference>
<dbReference type="CDD" id="cd19501">
    <property type="entry name" value="RecA-like_FtsH"/>
    <property type="match status" value="1"/>
</dbReference>
<feature type="domain" description="AAA+ ATPase" evidence="12">
    <location>
        <begin position="42"/>
        <end position="181"/>
    </location>
</feature>
<organism evidence="13 14">
    <name type="scientific">Dovyalis caffra</name>
    <dbReference type="NCBI Taxonomy" id="77055"/>
    <lineage>
        <taxon>Eukaryota</taxon>
        <taxon>Viridiplantae</taxon>
        <taxon>Streptophyta</taxon>
        <taxon>Embryophyta</taxon>
        <taxon>Tracheophyta</taxon>
        <taxon>Spermatophyta</taxon>
        <taxon>Magnoliopsida</taxon>
        <taxon>eudicotyledons</taxon>
        <taxon>Gunneridae</taxon>
        <taxon>Pentapetalae</taxon>
        <taxon>rosids</taxon>
        <taxon>fabids</taxon>
        <taxon>Malpighiales</taxon>
        <taxon>Salicaceae</taxon>
        <taxon>Flacourtieae</taxon>
        <taxon>Dovyalis</taxon>
    </lineage>
</organism>
<dbReference type="FunFam" id="1.20.58.760:FF:000001">
    <property type="entry name" value="ATP-dependent zinc metalloprotease FtsH"/>
    <property type="match status" value="1"/>
</dbReference>
<dbReference type="SUPFAM" id="SSF140990">
    <property type="entry name" value="FtsH protease domain-like"/>
    <property type="match status" value="1"/>
</dbReference>
<comment type="caution">
    <text evidence="13">The sequence shown here is derived from an EMBL/GenBank/DDBJ whole genome shotgun (WGS) entry which is preliminary data.</text>
</comment>
<dbReference type="FunFam" id="3.40.50.300:FF:000001">
    <property type="entry name" value="ATP-dependent zinc metalloprotease FtsH"/>
    <property type="match status" value="1"/>
</dbReference>
<dbReference type="SMART" id="SM00382">
    <property type="entry name" value="AAA"/>
    <property type="match status" value="1"/>
</dbReference>
<dbReference type="GO" id="GO:0004222">
    <property type="term" value="F:metalloendopeptidase activity"/>
    <property type="evidence" value="ECO:0007669"/>
    <property type="project" value="InterPro"/>
</dbReference>
<dbReference type="Pfam" id="PF00004">
    <property type="entry name" value="AAA"/>
    <property type="match status" value="1"/>
</dbReference>
<dbReference type="Gene3D" id="1.20.58.760">
    <property type="entry name" value="Peptidase M41"/>
    <property type="match status" value="1"/>
</dbReference>
<evidence type="ECO:0000256" key="6">
    <source>
        <dbReference type="ARBA" id="ARBA00022741"/>
    </source>
</evidence>
<dbReference type="GO" id="GO:0005524">
    <property type="term" value="F:ATP binding"/>
    <property type="evidence" value="ECO:0007669"/>
    <property type="project" value="UniProtKB-KW"/>
</dbReference>
<evidence type="ECO:0000259" key="12">
    <source>
        <dbReference type="SMART" id="SM00382"/>
    </source>
</evidence>
<evidence type="ECO:0000313" key="14">
    <source>
        <dbReference type="Proteomes" id="UP001314170"/>
    </source>
</evidence>